<proteinExistence type="predicted"/>
<dbReference type="RefSeq" id="WP_035315218.1">
    <property type="nucleotide sequence ID" value="NZ_AODH01000043.1"/>
</dbReference>
<keyword evidence="4" id="KW-1185">Reference proteome</keyword>
<dbReference type="Pfam" id="PF07853">
    <property type="entry name" value="DUF1648"/>
    <property type="match status" value="1"/>
</dbReference>
<keyword evidence="1" id="KW-0472">Membrane</keyword>
<sequence>MEQTYQRTILQQVFTWLSFLVLTALALFLAVNYQALPKIVPMHFNFAGEIDGYAGRASVWLLPIIGFLMWLLLFVIGAHPEKHNYMFLTEANKRAQYRLSCTIVAGSNLFISLVFMIITLAILQQNDLKNDPILFTSFLTLIGLGISGIGYMIYRLIGFKRTRTN</sequence>
<feature type="transmembrane region" description="Helical" evidence="1">
    <location>
        <begin position="134"/>
        <end position="154"/>
    </location>
</feature>
<dbReference type="InterPro" id="IPR012867">
    <property type="entry name" value="DUF1648"/>
</dbReference>
<gene>
    <name evidence="3" type="ORF">BCAMP_10235</name>
</gene>
<keyword evidence="1" id="KW-1133">Transmembrane helix</keyword>
<feature type="domain" description="DUF1648" evidence="2">
    <location>
        <begin position="22"/>
        <end position="66"/>
    </location>
</feature>
<evidence type="ECO:0000256" key="1">
    <source>
        <dbReference type="SAM" id="Phobius"/>
    </source>
</evidence>
<keyword evidence="1" id="KW-0812">Transmembrane</keyword>
<dbReference type="EMBL" id="AODH01000043">
    <property type="protein sequence ID" value="EUJ37127.1"/>
    <property type="molecule type" value="Genomic_DNA"/>
</dbReference>
<feature type="transmembrane region" description="Helical" evidence="1">
    <location>
        <begin position="53"/>
        <end position="78"/>
    </location>
</feature>
<organism evidence="3 4">
    <name type="scientific">Brochothrix campestris FSL F6-1037</name>
    <dbReference type="NCBI Taxonomy" id="1265861"/>
    <lineage>
        <taxon>Bacteria</taxon>
        <taxon>Bacillati</taxon>
        <taxon>Bacillota</taxon>
        <taxon>Bacilli</taxon>
        <taxon>Bacillales</taxon>
        <taxon>Listeriaceae</taxon>
        <taxon>Brochothrix</taxon>
    </lineage>
</organism>
<accession>W7CJG5</accession>
<evidence type="ECO:0000313" key="3">
    <source>
        <dbReference type="EMBL" id="EUJ37127.1"/>
    </source>
</evidence>
<comment type="caution">
    <text evidence="3">The sequence shown here is derived from an EMBL/GenBank/DDBJ whole genome shotgun (WGS) entry which is preliminary data.</text>
</comment>
<reference evidence="3 4" key="1">
    <citation type="submission" date="2012-12" db="EMBL/GenBank/DDBJ databases">
        <title>Novel taxa of Listeriaceae from agricultural environments in the United States.</title>
        <authorList>
            <person name="den Bakker H.C."/>
            <person name="Allred A."/>
            <person name="Warchocki S."/>
            <person name="Wright E.M."/>
            <person name="Burrell A."/>
            <person name="Nightingale K.K."/>
            <person name="Kephart D."/>
            <person name="Wiedmann M."/>
        </authorList>
    </citation>
    <scope>NUCLEOTIDE SEQUENCE [LARGE SCALE GENOMIC DNA]</scope>
    <source>
        <strain evidence="3 4">FSL F6-1037</strain>
    </source>
</reference>
<protein>
    <recommendedName>
        <fullName evidence="2">DUF1648 domain-containing protein</fullName>
    </recommendedName>
</protein>
<evidence type="ECO:0000259" key="2">
    <source>
        <dbReference type="Pfam" id="PF07853"/>
    </source>
</evidence>
<dbReference type="Proteomes" id="UP000019243">
    <property type="component" value="Unassembled WGS sequence"/>
</dbReference>
<name>W7CJG5_9LIST</name>
<dbReference type="STRING" id="1265861.BCAMP_10235"/>
<dbReference type="OrthoDB" id="9808690at2"/>
<dbReference type="AlphaFoldDB" id="W7CJG5"/>
<feature type="transmembrane region" description="Helical" evidence="1">
    <location>
        <begin position="99"/>
        <end position="122"/>
    </location>
</feature>
<feature type="transmembrane region" description="Helical" evidence="1">
    <location>
        <begin position="12"/>
        <end position="33"/>
    </location>
</feature>
<evidence type="ECO:0000313" key="4">
    <source>
        <dbReference type="Proteomes" id="UP000019243"/>
    </source>
</evidence>